<dbReference type="InterPro" id="IPR038586">
    <property type="entry name" value="Tctex-1-like_sf"/>
</dbReference>
<dbReference type="Pfam" id="PF03645">
    <property type="entry name" value="Tctex-1"/>
    <property type="match status" value="1"/>
</dbReference>
<dbReference type="KEGG" id="ehx:EMIHUDRAFT_220727"/>
<evidence type="ECO:0000313" key="2">
    <source>
        <dbReference type="Proteomes" id="UP000013827"/>
    </source>
</evidence>
<dbReference type="GO" id="GO:0005868">
    <property type="term" value="C:cytoplasmic dynein complex"/>
    <property type="evidence" value="ECO:0007669"/>
    <property type="project" value="TreeGrafter"/>
</dbReference>
<dbReference type="PaxDb" id="2903-EOD04653"/>
<dbReference type="AlphaFoldDB" id="A0A0D3I068"/>
<dbReference type="STRING" id="2903.R1B502"/>
<evidence type="ECO:0000313" key="1">
    <source>
        <dbReference type="EnsemblProtists" id="EOD04653"/>
    </source>
</evidence>
<name>A0A0D3I068_EMIH1</name>
<dbReference type="GeneID" id="17250848"/>
<dbReference type="GO" id="GO:0045505">
    <property type="term" value="F:dynein intermediate chain binding"/>
    <property type="evidence" value="ECO:0007669"/>
    <property type="project" value="TreeGrafter"/>
</dbReference>
<proteinExistence type="predicted"/>
<dbReference type="eggNOG" id="KOG4108">
    <property type="taxonomic scope" value="Eukaryota"/>
</dbReference>
<dbReference type="PANTHER" id="PTHR21255:SF7">
    <property type="entry name" value="DYNEIN LIGHT CHAIN TCTEX-TYPE PROTEIN 2B"/>
    <property type="match status" value="1"/>
</dbReference>
<keyword evidence="2" id="KW-1185">Reference proteome</keyword>
<dbReference type="PANTHER" id="PTHR21255">
    <property type="entry name" value="T-COMPLEX-ASSOCIATED-TESTIS-EXPRESSED 1/ DYNEIN LIGHT CHAIN"/>
    <property type="match status" value="1"/>
</dbReference>
<protein>
    <recommendedName>
        <fullName evidence="3">Dynein light chain</fullName>
    </recommendedName>
</protein>
<dbReference type="GO" id="GO:0007018">
    <property type="term" value="P:microtubule-based movement"/>
    <property type="evidence" value="ECO:0007669"/>
    <property type="project" value="TreeGrafter"/>
</dbReference>
<dbReference type="Proteomes" id="UP000013827">
    <property type="component" value="Unassembled WGS sequence"/>
</dbReference>
<dbReference type="GO" id="GO:0005737">
    <property type="term" value="C:cytoplasm"/>
    <property type="evidence" value="ECO:0007669"/>
    <property type="project" value="TreeGrafter"/>
</dbReference>
<evidence type="ECO:0008006" key="3">
    <source>
        <dbReference type="Google" id="ProtNLM"/>
    </source>
</evidence>
<sequence length="129" mass="14421">MTEEGSTHQLRPSFNERFKAPAVKVLLGSVLSERLADKSYSADGAAQWSKEISDEIKSRQGLKAEFDLPRYKFVVQEHAGHTATESCESLGGRFAGRCLWDHNTDAFAEDSYRNDSLFCVASAYGVYLY</sequence>
<dbReference type="InterPro" id="IPR005334">
    <property type="entry name" value="Tctex-1-like"/>
</dbReference>
<organism evidence="1 2">
    <name type="scientific">Emiliania huxleyi (strain CCMP1516)</name>
    <dbReference type="NCBI Taxonomy" id="280463"/>
    <lineage>
        <taxon>Eukaryota</taxon>
        <taxon>Haptista</taxon>
        <taxon>Haptophyta</taxon>
        <taxon>Prymnesiophyceae</taxon>
        <taxon>Isochrysidales</taxon>
        <taxon>Noelaerhabdaceae</taxon>
        <taxon>Emiliania</taxon>
    </lineage>
</organism>
<reference evidence="1" key="2">
    <citation type="submission" date="2024-10" db="UniProtKB">
        <authorList>
            <consortium name="EnsemblProtists"/>
        </authorList>
    </citation>
    <scope>IDENTIFICATION</scope>
</reference>
<dbReference type="HOGENOM" id="CLU_097204_2_1_1"/>
<dbReference type="EnsemblProtists" id="EOD04653">
    <property type="protein sequence ID" value="EOD04653"/>
    <property type="gene ID" value="EMIHUDRAFT_220727"/>
</dbReference>
<dbReference type="OMA" id="YVIRPNF"/>
<reference evidence="2" key="1">
    <citation type="journal article" date="2013" name="Nature">
        <title>Pan genome of the phytoplankton Emiliania underpins its global distribution.</title>
        <authorList>
            <person name="Read B.A."/>
            <person name="Kegel J."/>
            <person name="Klute M.J."/>
            <person name="Kuo A."/>
            <person name="Lefebvre S.C."/>
            <person name="Maumus F."/>
            <person name="Mayer C."/>
            <person name="Miller J."/>
            <person name="Monier A."/>
            <person name="Salamov A."/>
            <person name="Young J."/>
            <person name="Aguilar M."/>
            <person name="Claverie J.M."/>
            <person name="Frickenhaus S."/>
            <person name="Gonzalez K."/>
            <person name="Herman E.K."/>
            <person name="Lin Y.C."/>
            <person name="Napier J."/>
            <person name="Ogata H."/>
            <person name="Sarno A.F."/>
            <person name="Shmutz J."/>
            <person name="Schroeder D."/>
            <person name="de Vargas C."/>
            <person name="Verret F."/>
            <person name="von Dassow P."/>
            <person name="Valentin K."/>
            <person name="Van de Peer Y."/>
            <person name="Wheeler G."/>
            <person name="Dacks J.B."/>
            <person name="Delwiche C.F."/>
            <person name="Dyhrman S.T."/>
            <person name="Glockner G."/>
            <person name="John U."/>
            <person name="Richards T."/>
            <person name="Worden A.Z."/>
            <person name="Zhang X."/>
            <person name="Grigoriev I.V."/>
            <person name="Allen A.E."/>
            <person name="Bidle K."/>
            <person name="Borodovsky M."/>
            <person name="Bowler C."/>
            <person name="Brownlee C."/>
            <person name="Cock J.M."/>
            <person name="Elias M."/>
            <person name="Gladyshev V.N."/>
            <person name="Groth M."/>
            <person name="Guda C."/>
            <person name="Hadaegh A."/>
            <person name="Iglesias-Rodriguez M.D."/>
            <person name="Jenkins J."/>
            <person name="Jones B.M."/>
            <person name="Lawson T."/>
            <person name="Leese F."/>
            <person name="Lindquist E."/>
            <person name="Lobanov A."/>
            <person name="Lomsadze A."/>
            <person name="Malik S.B."/>
            <person name="Marsh M.E."/>
            <person name="Mackinder L."/>
            <person name="Mock T."/>
            <person name="Mueller-Roeber B."/>
            <person name="Pagarete A."/>
            <person name="Parker M."/>
            <person name="Probert I."/>
            <person name="Quesneville H."/>
            <person name="Raines C."/>
            <person name="Rensing S.A."/>
            <person name="Riano-Pachon D.M."/>
            <person name="Richier S."/>
            <person name="Rokitta S."/>
            <person name="Shiraiwa Y."/>
            <person name="Soanes D.M."/>
            <person name="van der Giezen M."/>
            <person name="Wahlund T.M."/>
            <person name="Williams B."/>
            <person name="Wilson W."/>
            <person name="Wolfe G."/>
            <person name="Wurch L.L."/>
        </authorList>
    </citation>
    <scope>NUCLEOTIDE SEQUENCE</scope>
</reference>
<dbReference type="CDD" id="cd21459">
    <property type="entry name" value="DLC-like_TCTEX1D2"/>
    <property type="match status" value="1"/>
</dbReference>
<dbReference type="RefSeq" id="XP_005757082.1">
    <property type="nucleotide sequence ID" value="XM_005757025.1"/>
</dbReference>
<dbReference type="Gene3D" id="3.30.1140.40">
    <property type="entry name" value="Tctex-1"/>
    <property type="match status" value="1"/>
</dbReference>
<accession>A0A0D3I068</accession>